<dbReference type="InterPro" id="IPR003779">
    <property type="entry name" value="CMD-like"/>
</dbReference>
<name>A0A1V4ADZ0_9ACTN</name>
<dbReference type="Proteomes" id="UP000190539">
    <property type="component" value="Unassembled WGS sequence"/>
</dbReference>
<dbReference type="GO" id="GO:0051920">
    <property type="term" value="F:peroxiredoxin activity"/>
    <property type="evidence" value="ECO:0007669"/>
    <property type="project" value="InterPro"/>
</dbReference>
<sequence>MAHPFRFTSPAPLAEATGATATLYAQIAEDFGIAYPPPLAALSPSPELLSATWALLRETLLAGDGSRTARQLIASGVSEANRCPFCVDAHALLLHATGERTLAVTLARGEVPGDPAQARLLDWGRATRVPGSPATWPLPFPQPLAPAYFGTALAFHFINRVVSALVDEELLHEEAELLRRTDQMEVRAVPDGGARIPVPGLSLPLLAGETGPAPAWATDTPVGTAYAALRSAALMGEGLLDDEDLALLGKAVAEWDGGHPDLASPGLPGRDRPGARLAALAALAPYRITAEDVEAWRGPHHTDHCLVHLIAYGAFAAVERIEAETWIDPRPAGDGAWS</sequence>
<reference evidence="2 3" key="1">
    <citation type="submission" date="2017-02" db="EMBL/GenBank/DDBJ databases">
        <title>Draft Genome Sequence of Streptomyces tsukubaensis F601, a Producer of the immunosuppressant tacrolimus FK506.</title>
        <authorList>
            <person name="Zong G."/>
            <person name="Zhong C."/>
            <person name="Fu J."/>
            <person name="Qin R."/>
            <person name="Cao G."/>
        </authorList>
    </citation>
    <scope>NUCLEOTIDE SEQUENCE [LARGE SCALE GENOMIC DNA]</scope>
    <source>
        <strain evidence="2 3">F601</strain>
    </source>
</reference>
<evidence type="ECO:0000313" key="2">
    <source>
        <dbReference type="EMBL" id="OON81716.1"/>
    </source>
</evidence>
<keyword evidence="2" id="KW-0238">DNA-binding</keyword>
<keyword evidence="3" id="KW-1185">Reference proteome</keyword>
<dbReference type="AlphaFoldDB" id="A0A1V4ADZ0"/>
<dbReference type="EMBL" id="MVFC01000003">
    <property type="protein sequence ID" value="OON81716.1"/>
    <property type="molecule type" value="Genomic_DNA"/>
</dbReference>
<dbReference type="RefSeq" id="WP_107502678.1">
    <property type="nucleotide sequence ID" value="NZ_CP045178.1"/>
</dbReference>
<dbReference type="InterPro" id="IPR004675">
    <property type="entry name" value="AhpD_core"/>
</dbReference>
<dbReference type="GO" id="GO:0003677">
    <property type="term" value="F:DNA binding"/>
    <property type="evidence" value="ECO:0007669"/>
    <property type="project" value="UniProtKB-KW"/>
</dbReference>
<proteinExistence type="predicted"/>
<dbReference type="SUPFAM" id="SSF69118">
    <property type="entry name" value="AhpD-like"/>
    <property type="match status" value="1"/>
</dbReference>
<protein>
    <submittedName>
        <fullName evidence="2">DNA-binding protein</fullName>
    </submittedName>
</protein>
<evidence type="ECO:0000259" key="1">
    <source>
        <dbReference type="Pfam" id="PF02627"/>
    </source>
</evidence>
<organism evidence="2 3">
    <name type="scientific">Streptomyces tsukubensis</name>
    <dbReference type="NCBI Taxonomy" id="83656"/>
    <lineage>
        <taxon>Bacteria</taxon>
        <taxon>Bacillati</taxon>
        <taxon>Actinomycetota</taxon>
        <taxon>Actinomycetes</taxon>
        <taxon>Kitasatosporales</taxon>
        <taxon>Streptomycetaceae</taxon>
        <taxon>Streptomyces</taxon>
    </lineage>
</organism>
<dbReference type="NCBIfam" id="TIGR00778">
    <property type="entry name" value="ahpD_dom"/>
    <property type="match status" value="1"/>
</dbReference>
<evidence type="ECO:0000313" key="3">
    <source>
        <dbReference type="Proteomes" id="UP000190539"/>
    </source>
</evidence>
<gene>
    <name evidence="2" type="ORF">B1H18_06115</name>
</gene>
<dbReference type="Gene3D" id="1.20.1290.10">
    <property type="entry name" value="AhpD-like"/>
    <property type="match status" value="1"/>
</dbReference>
<dbReference type="STRING" id="83656.B1H18_06115"/>
<dbReference type="OrthoDB" id="3342615at2"/>
<accession>A0A1V4ADZ0</accession>
<feature type="domain" description="Carboxymuconolactone decarboxylase-like" evidence="1">
    <location>
        <begin position="47"/>
        <end position="100"/>
    </location>
</feature>
<comment type="caution">
    <text evidence="2">The sequence shown here is derived from an EMBL/GenBank/DDBJ whole genome shotgun (WGS) entry which is preliminary data.</text>
</comment>
<dbReference type="InterPro" id="IPR029032">
    <property type="entry name" value="AhpD-like"/>
</dbReference>
<dbReference type="Pfam" id="PF02627">
    <property type="entry name" value="CMD"/>
    <property type="match status" value="1"/>
</dbReference>